<gene>
    <name evidence="2" type="ORF">BC624_10621</name>
    <name evidence="3" type="ORF">SAMN05443373_110101</name>
</gene>
<evidence type="ECO:0000313" key="2">
    <source>
        <dbReference type="EMBL" id="PRZ22773.1"/>
    </source>
</evidence>
<dbReference type="RefSeq" id="WP_072945026.1">
    <property type="nucleotide sequence ID" value="NZ_FQWO01000010.1"/>
</dbReference>
<dbReference type="Proteomes" id="UP000237771">
    <property type="component" value="Unassembled WGS sequence"/>
</dbReference>
<reference evidence="4" key="2">
    <citation type="submission" date="2016-11" db="EMBL/GenBank/DDBJ databases">
        <authorList>
            <person name="Varghese N."/>
            <person name="Submissions S."/>
        </authorList>
    </citation>
    <scope>NUCLEOTIDE SEQUENCE [LARGE SCALE GENOMIC DNA]</scope>
    <source>
        <strain evidence="4">DSM 19729</strain>
    </source>
</reference>
<keyword evidence="1" id="KW-0472">Membrane</keyword>
<accession>A0A1M5RS23</accession>
<dbReference type="InterPro" id="IPR030914">
    <property type="entry name" value="Mob_CxxC_CxxC"/>
</dbReference>
<dbReference type="AlphaFoldDB" id="A0A1M5RS23"/>
<evidence type="ECO:0000256" key="1">
    <source>
        <dbReference type="SAM" id="Phobius"/>
    </source>
</evidence>
<sequence length="185" mass="21389">MQNKIDQTKFNAISAKILHRKAKNYYDNLNNILLVLTLIVPLLYIIAQYVTVATNCENLVNIISFILSILLLAASFLSLIYKVGDKILIHKMGLKNNIYIANECDNISKLSEKEQEWFFRYVTEMDNNDNDTFANISEKDKRNAYRESLKEFQHGNYNAECPHCHSSPWNYKPGDCQLCGNTKQI</sequence>
<dbReference type="STRING" id="280093.SAMN05443373_110101"/>
<protein>
    <submittedName>
        <fullName evidence="3">Mobilome CxxCx(11)CxxC protein</fullName>
    </submittedName>
</protein>
<dbReference type="NCBIfam" id="TIGR04402">
    <property type="entry name" value="mob_CxxC_CxxC"/>
    <property type="match status" value="1"/>
</dbReference>
<dbReference type="Proteomes" id="UP000184384">
    <property type="component" value="Unassembled WGS sequence"/>
</dbReference>
<proteinExistence type="predicted"/>
<keyword evidence="5" id="KW-1185">Reference proteome</keyword>
<dbReference type="EMBL" id="PVUB01000006">
    <property type="protein sequence ID" value="PRZ22773.1"/>
    <property type="molecule type" value="Genomic_DNA"/>
</dbReference>
<name>A0A1M5RS23_9FLAO</name>
<dbReference type="OrthoDB" id="7058742at2"/>
<keyword evidence="1" id="KW-1133">Transmembrane helix</keyword>
<reference evidence="2 5" key="3">
    <citation type="submission" date="2018-03" db="EMBL/GenBank/DDBJ databases">
        <title>Genomic Encyclopedia of Archaeal and Bacterial Type Strains, Phase II (KMG-II): from individual species to whole genera.</title>
        <authorList>
            <person name="Goeker M."/>
        </authorList>
    </citation>
    <scope>NUCLEOTIDE SEQUENCE [LARGE SCALE GENOMIC DNA]</scope>
    <source>
        <strain evidence="2 5">DSM 17797</strain>
    </source>
</reference>
<feature type="transmembrane region" description="Helical" evidence="1">
    <location>
        <begin position="29"/>
        <end position="47"/>
    </location>
</feature>
<evidence type="ECO:0000313" key="4">
    <source>
        <dbReference type="Proteomes" id="UP000184384"/>
    </source>
</evidence>
<feature type="transmembrane region" description="Helical" evidence="1">
    <location>
        <begin position="59"/>
        <end position="81"/>
    </location>
</feature>
<evidence type="ECO:0000313" key="5">
    <source>
        <dbReference type="Proteomes" id="UP000237771"/>
    </source>
</evidence>
<keyword evidence="1" id="KW-0812">Transmembrane</keyword>
<organism evidence="3 4">
    <name type="scientific">Flavobacterium granuli</name>
    <dbReference type="NCBI Taxonomy" id="280093"/>
    <lineage>
        <taxon>Bacteria</taxon>
        <taxon>Pseudomonadati</taxon>
        <taxon>Bacteroidota</taxon>
        <taxon>Flavobacteriia</taxon>
        <taxon>Flavobacteriales</taxon>
        <taxon>Flavobacteriaceae</taxon>
        <taxon>Flavobacterium</taxon>
    </lineage>
</organism>
<evidence type="ECO:0000313" key="3">
    <source>
        <dbReference type="EMBL" id="SHH28941.1"/>
    </source>
</evidence>
<reference evidence="3" key="1">
    <citation type="submission" date="2016-11" db="EMBL/GenBank/DDBJ databases">
        <authorList>
            <person name="Jaros S."/>
            <person name="Januszkiewicz K."/>
            <person name="Wedrychowicz H."/>
        </authorList>
    </citation>
    <scope>NUCLEOTIDE SEQUENCE [LARGE SCALE GENOMIC DNA]</scope>
    <source>
        <strain evidence="3">DSM 19729</strain>
    </source>
</reference>
<dbReference type="EMBL" id="FQWO01000010">
    <property type="protein sequence ID" value="SHH28941.1"/>
    <property type="molecule type" value="Genomic_DNA"/>
</dbReference>